<name>A0A1H2TJJ5_ACIFE</name>
<dbReference type="Proteomes" id="UP000182379">
    <property type="component" value="Unassembled WGS sequence"/>
</dbReference>
<dbReference type="EMBL" id="FNOP01000001">
    <property type="protein sequence ID" value="SDW44081.1"/>
    <property type="molecule type" value="Genomic_DNA"/>
</dbReference>
<dbReference type="InterPro" id="IPR002525">
    <property type="entry name" value="Transp_IS110-like_N"/>
</dbReference>
<feature type="domain" description="Transposase IS110-like N-terminal" evidence="1">
    <location>
        <begin position="4"/>
        <end position="95"/>
    </location>
</feature>
<protein>
    <submittedName>
        <fullName evidence="2">Transposase</fullName>
    </submittedName>
</protein>
<evidence type="ECO:0000313" key="2">
    <source>
        <dbReference type="EMBL" id="SDW44081.1"/>
    </source>
</evidence>
<comment type="caution">
    <text evidence="2">The sequence shown here is derived from an EMBL/GenBank/DDBJ whole genome shotgun (WGS) entry which is preliminary data.</text>
</comment>
<dbReference type="GO" id="GO:0004803">
    <property type="term" value="F:transposase activity"/>
    <property type="evidence" value="ECO:0007669"/>
    <property type="project" value="InterPro"/>
</dbReference>
<dbReference type="GeneID" id="78335918"/>
<dbReference type="AlphaFoldDB" id="A0A1H2TJJ5"/>
<proteinExistence type="predicted"/>
<dbReference type="PANTHER" id="PTHR33055">
    <property type="entry name" value="TRANSPOSASE FOR INSERTION SEQUENCE ELEMENT IS1111A"/>
    <property type="match status" value="1"/>
</dbReference>
<evidence type="ECO:0000313" key="3">
    <source>
        <dbReference type="Proteomes" id="UP000182379"/>
    </source>
</evidence>
<sequence length="118" mass="13304">MLCVGIDVAKRKHDCCIIDSDALKTVESFTFPNSREGFDMLLSKISELGIPKDKIRVGLEATGHYSSNLAHFISEHDLPLNIFNPLLTNRYKQGFSLRYCTDDCVRKSIPNLLSFIVP</sequence>
<reference evidence="2 3" key="1">
    <citation type="submission" date="2016-10" db="EMBL/GenBank/DDBJ databases">
        <authorList>
            <person name="Varghese N."/>
            <person name="Submissions S."/>
        </authorList>
    </citation>
    <scope>NUCLEOTIDE SEQUENCE [LARGE SCALE GENOMIC DNA]</scope>
    <source>
        <strain evidence="2 3">WCC6</strain>
    </source>
</reference>
<evidence type="ECO:0000259" key="1">
    <source>
        <dbReference type="Pfam" id="PF01548"/>
    </source>
</evidence>
<dbReference type="Pfam" id="PF01548">
    <property type="entry name" value="DEDD_Tnp_IS110"/>
    <property type="match status" value="1"/>
</dbReference>
<dbReference type="RefSeq" id="WP_227898280.1">
    <property type="nucleotide sequence ID" value="NZ_FNOP01000001.1"/>
</dbReference>
<gene>
    <name evidence="2" type="ORF">SAMN05216495_101253</name>
</gene>
<dbReference type="InterPro" id="IPR047650">
    <property type="entry name" value="Transpos_IS110"/>
</dbReference>
<accession>A0A1H2TJJ5</accession>
<dbReference type="GO" id="GO:0006313">
    <property type="term" value="P:DNA transposition"/>
    <property type="evidence" value="ECO:0007669"/>
    <property type="project" value="InterPro"/>
</dbReference>
<organism evidence="2 3">
    <name type="scientific">Acidaminococcus fermentans</name>
    <dbReference type="NCBI Taxonomy" id="905"/>
    <lineage>
        <taxon>Bacteria</taxon>
        <taxon>Bacillati</taxon>
        <taxon>Bacillota</taxon>
        <taxon>Negativicutes</taxon>
        <taxon>Acidaminococcales</taxon>
        <taxon>Acidaminococcaceae</taxon>
        <taxon>Acidaminococcus</taxon>
    </lineage>
</organism>
<dbReference type="GO" id="GO:0003677">
    <property type="term" value="F:DNA binding"/>
    <property type="evidence" value="ECO:0007669"/>
    <property type="project" value="InterPro"/>
</dbReference>